<dbReference type="Gene3D" id="2.40.110.10">
    <property type="entry name" value="Butyryl-CoA Dehydrogenase, subunit A, domain 2"/>
    <property type="match status" value="1"/>
</dbReference>
<dbReference type="SUPFAM" id="SSF56645">
    <property type="entry name" value="Acyl-CoA dehydrogenase NM domain-like"/>
    <property type="match status" value="1"/>
</dbReference>
<dbReference type="Gene3D" id="1.20.140.10">
    <property type="entry name" value="Butyryl-CoA Dehydrogenase, subunit A, domain 3"/>
    <property type="match status" value="1"/>
</dbReference>
<dbReference type="Proteomes" id="UP000305760">
    <property type="component" value="Unassembled WGS sequence"/>
</dbReference>
<dbReference type="SUPFAM" id="SSF47203">
    <property type="entry name" value="Acyl-CoA dehydrogenase C-terminal domain-like"/>
    <property type="match status" value="1"/>
</dbReference>
<dbReference type="Pfam" id="PF02771">
    <property type="entry name" value="Acyl-CoA_dh_N"/>
    <property type="match status" value="1"/>
</dbReference>
<organism evidence="15 16">
    <name type="scientific">Arenimonas terrae</name>
    <dbReference type="NCBI Taxonomy" id="2546226"/>
    <lineage>
        <taxon>Bacteria</taxon>
        <taxon>Pseudomonadati</taxon>
        <taxon>Pseudomonadota</taxon>
        <taxon>Gammaproteobacteria</taxon>
        <taxon>Lysobacterales</taxon>
        <taxon>Lysobacteraceae</taxon>
        <taxon>Arenimonas</taxon>
    </lineage>
</organism>
<evidence type="ECO:0000256" key="1">
    <source>
        <dbReference type="ARBA" id="ARBA00001974"/>
    </source>
</evidence>
<gene>
    <name evidence="15" type="ORF">E1B00_05530</name>
</gene>
<dbReference type="EMBL" id="SMDR01000001">
    <property type="protein sequence ID" value="TNJ35221.1"/>
    <property type="molecule type" value="Genomic_DNA"/>
</dbReference>
<dbReference type="Pfam" id="PF00441">
    <property type="entry name" value="Acyl-CoA_dh_1"/>
    <property type="match status" value="1"/>
</dbReference>
<proteinExistence type="inferred from homology"/>
<evidence type="ECO:0000256" key="3">
    <source>
        <dbReference type="ARBA" id="ARBA00022630"/>
    </source>
</evidence>
<evidence type="ECO:0000256" key="8">
    <source>
        <dbReference type="ARBA" id="ARBA00066694"/>
    </source>
</evidence>
<dbReference type="GO" id="GO:0050660">
    <property type="term" value="F:flavin adenine dinucleotide binding"/>
    <property type="evidence" value="ECO:0007669"/>
    <property type="project" value="InterPro"/>
</dbReference>
<dbReference type="Pfam" id="PF02770">
    <property type="entry name" value="Acyl-CoA_dh_M"/>
    <property type="match status" value="1"/>
</dbReference>
<dbReference type="Pfam" id="PF12806">
    <property type="entry name" value="Acyl-CoA_dh_C"/>
    <property type="match status" value="1"/>
</dbReference>
<evidence type="ECO:0000313" key="15">
    <source>
        <dbReference type="EMBL" id="TNJ35221.1"/>
    </source>
</evidence>
<comment type="catalytic activity">
    <reaction evidence="6">
        <text>3-(methylsulfanyl)propanoyl-CoA + oxidized [electron-transfer flavoprotein] + H(+) = 3-(methylsulfanyl)acryloyl-CoA + reduced [electron-transfer flavoprotein]</text>
        <dbReference type="Rhea" id="RHEA:52612"/>
        <dbReference type="Rhea" id="RHEA-COMP:10685"/>
        <dbReference type="Rhea" id="RHEA-COMP:10686"/>
        <dbReference type="ChEBI" id="CHEBI:15378"/>
        <dbReference type="ChEBI" id="CHEBI:57692"/>
        <dbReference type="ChEBI" id="CHEBI:58307"/>
        <dbReference type="ChEBI" id="CHEBI:82815"/>
        <dbReference type="ChEBI" id="CHEBI:84994"/>
        <dbReference type="EC" id="1.3.99.41"/>
    </reaction>
    <physiologicalReaction direction="left-to-right" evidence="6">
        <dbReference type="Rhea" id="RHEA:52613"/>
    </physiologicalReaction>
</comment>
<evidence type="ECO:0000256" key="9">
    <source>
        <dbReference type="ARBA" id="ARBA00069043"/>
    </source>
</evidence>
<comment type="cofactor">
    <cofactor evidence="1 10">
        <name>FAD</name>
        <dbReference type="ChEBI" id="CHEBI:57692"/>
    </cofactor>
</comment>
<evidence type="ECO:0000256" key="5">
    <source>
        <dbReference type="ARBA" id="ARBA00023002"/>
    </source>
</evidence>
<accession>A0A5C4RWT7</accession>
<dbReference type="InterPro" id="IPR009075">
    <property type="entry name" value="AcylCo_DH/oxidase_C"/>
</dbReference>
<protein>
    <recommendedName>
        <fullName evidence="9">3-methylmercaptopropionyl-CoA dehydrogenase</fullName>
        <ecNumber evidence="8">1.3.99.41</ecNumber>
    </recommendedName>
</protein>
<dbReference type="InterPro" id="IPR006091">
    <property type="entry name" value="Acyl-CoA_Oxase/DH_mid-dom"/>
</dbReference>
<evidence type="ECO:0000259" key="11">
    <source>
        <dbReference type="Pfam" id="PF00441"/>
    </source>
</evidence>
<feature type="domain" description="Acyl-CoA oxidase/dehydrogenase middle" evidence="12">
    <location>
        <begin position="164"/>
        <end position="272"/>
    </location>
</feature>
<dbReference type="AlphaFoldDB" id="A0A5C4RWT7"/>
<dbReference type="RefSeq" id="WP_139446447.1">
    <property type="nucleotide sequence ID" value="NZ_SMDR01000001.1"/>
</dbReference>
<dbReference type="PANTHER" id="PTHR42803">
    <property type="entry name" value="ACYL-COA DEHYDROGENASE"/>
    <property type="match status" value="1"/>
</dbReference>
<reference evidence="15 16" key="1">
    <citation type="submission" date="2019-03" db="EMBL/GenBank/DDBJ databases">
        <title>Arenimonas daejeonensis sp. nov., isolated from compost.</title>
        <authorList>
            <person name="Jeon C.O."/>
        </authorList>
    </citation>
    <scope>NUCLEOTIDE SEQUENCE [LARGE SCALE GENOMIC DNA]</scope>
    <source>
        <strain evidence="15 16">R29</strain>
    </source>
</reference>
<evidence type="ECO:0000256" key="7">
    <source>
        <dbReference type="ARBA" id="ARBA00058683"/>
    </source>
</evidence>
<dbReference type="InterPro" id="IPR013786">
    <property type="entry name" value="AcylCoA_DH/ox_N"/>
</dbReference>
<evidence type="ECO:0000259" key="14">
    <source>
        <dbReference type="Pfam" id="PF12806"/>
    </source>
</evidence>
<evidence type="ECO:0000259" key="13">
    <source>
        <dbReference type="Pfam" id="PF02771"/>
    </source>
</evidence>
<evidence type="ECO:0000313" key="16">
    <source>
        <dbReference type="Proteomes" id="UP000305760"/>
    </source>
</evidence>
<dbReference type="InterPro" id="IPR025878">
    <property type="entry name" value="Acyl-CoA_dh-like_C_dom"/>
</dbReference>
<keyword evidence="4 10" id="KW-0274">FAD</keyword>
<comment type="function">
    <text evidence="7">Involved in the assimilation of dimethylsulphoniopropionate (DMSP), an important compound in the fixation of carbon in marine phytoplankton, by mediating the conversion of 3-(methylthio)propanoyl-CoA (MMPA-CoA) to 3-(methylthio)acryloyl-CoA (MTA-CoA).</text>
</comment>
<evidence type="ECO:0000256" key="6">
    <source>
        <dbReference type="ARBA" id="ARBA00051388"/>
    </source>
</evidence>
<dbReference type="InterPro" id="IPR036250">
    <property type="entry name" value="AcylCo_DH-like_C"/>
</dbReference>
<evidence type="ECO:0000259" key="12">
    <source>
        <dbReference type="Pfam" id="PF02770"/>
    </source>
</evidence>
<feature type="domain" description="Acyl-CoA dehydrogenase/oxidase C-terminal" evidence="11">
    <location>
        <begin position="284"/>
        <end position="451"/>
    </location>
</feature>
<comment type="similarity">
    <text evidence="2 10">Belongs to the acyl-CoA dehydrogenase family.</text>
</comment>
<dbReference type="InterPro" id="IPR009100">
    <property type="entry name" value="AcylCoA_DH/oxidase_NM_dom_sf"/>
</dbReference>
<dbReference type="FunFam" id="2.40.110.10:FF:000031">
    <property type="entry name" value="Acyl-CoA dehydrogenase, putative"/>
    <property type="match status" value="1"/>
</dbReference>
<feature type="domain" description="Acetyl-CoA dehydrogenase-like C-terminal" evidence="14">
    <location>
        <begin position="469"/>
        <end position="589"/>
    </location>
</feature>
<dbReference type="InterPro" id="IPR052166">
    <property type="entry name" value="Diverse_Acyl-CoA_DH"/>
</dbReference>
<dbReference type="EC" id="1.3.99.41" evidence="8"/>
<dbReference type="Gene3D" id="1.10.540.10">
    <property type="entry name" value="Acyl-CoA dehydrogenase/oxidase, N-terminal domain"/>
    <property type="match status" value="1"/>
</dbReference>
<dbReference type="GO" id="GO:0016627">
    <property type="term" value="F:oxidoreductase activity, acting on the CH-CH group of donors"/>
    <property type="evidence" value="ECO:0007669"/>
    <property type="project" value="InterPro"/>
</dbReference>
<evidence type="ECO:0000256" key="10">
    <source>
        <dbReference type="RuleBase" id="RU362125"/>
    </source>
</evidence>
<keyword evidence="5 10" id="KW-0560">Oxidoreductase</keyword>
<dbReference type="OrthoDB" id="9764895at2"/>
<feature type="domain" description="Acyl-CoA dehydrogenase/oxidase N-terminal" evidence="13">
    <location>
        <begin position="42"/>
        <end position="159"/>
    </location>
</feature>
<evidence type="ECO:0000256" key="2">
    <source>
        <dbReference type="ARBA" id="ARBA00009347"/>
    </source>
</evidence>
<comment type="caution">
    <text evidence="15">The sequence shown here is derived from an EMBL/GenBank/DDBJ whole genome shotgun (WGS) entry which is preliminary data.</text>
</comment>
<dbReference type="InterPro" id="IPR037069">
    <property type="entry name" value="AcylCoA_DH/ox_N_sf"/>
</dbReference>
<sequence length="593" mass="64057">MPHYTAPLRDMRFVLFELLKVQDELRALPPYAGLDVETIDAVLEEGAKFASQVIQPLNQVGDREGCTFHGDGVVTAPAGFKDAYAQFVANGWPSVGCDPDFGGQGLPTIVNNRLYEMWNSANQAWLMYAGLSHSAYECLVAFGTPEQKQVYLTKIVSGEWTGTMCLTEPHCGTDLGILKTKAEDNGDGSYALSGTKIFISAGEHDLAENILHLVLARLPGAPAGTKGISLFLVPKFLPDSEGKPGKRNGVKAGSIEHKMGIHGNATCVINLDGATGWLIGEPHKGLAAMFVMMNSARLGVGMQSLGLAEAAHQNAVAYAKDRLQGRAPAGAALPDKPADPIIVHPDVRRMLMTSRAYTEAGRAFTTWTALLIDREHAHPDAAVREDADELMALLTPVVKAFITDNSYETTTLCQQVFGGHGYISEWGMDQFVRDARINMIYEGTNGIQALDLLGRKVLMDGGAKFGRFARLIEGFLKDHAGRADLAEFTGPLAKLLADTARLTAEIGTRAKADPNEVGAASVPYLRIVGHLTYAWMWARMAAVAADRAGEDFYAAKLATARFYYAWLLPETEHQFRAARAGASTLMAIPAGQF</sequence>
<name>A0A5C4RWT7_9GAMM</name>
<evidence type="ECO:0000256" key="4">
    <source>
        <dbReference type="ARBA" id="ARBA00022827"/>
    </source>
</evidence>
<keyword evidence="16" id="KW-1185">Reference proteome</keyword>
<dbReference type="PANTHER" id="PTHR42803:SF1">
    <property type="entry name" value="BROAD-SPECIFICITY LINEAR ACYL-COA DEHYDROGENASE FADE5"/>
    <property type="match status" value="1"/>
</dbReference>
<keyword evidence="3 10" id="KW-0285">Flavoprotein</keyword>
<dbReference type="InterPro" id="IPR046373">
    <property type="entry name" value="Acyl-CoA_Oxase/DH_mid-dom_sf"/>
</dbReference>